<sequence>MEWVAVFNEFVHDVCRAIIPRPADRVPLKPHHLLHLAAAVLPSVYMAYLARRPETFHLRLVLLPPIALVTLGTFFRFIVPGAEYIAINWVIAVFSIFVVAKDINWAWRPEGMLKVGEEKPGVFIKPPNKSRGGPSSHSAYDTRVLPSVGKRRSLAWLYDALELVGTQRGIGWKFGIGVHIPKEHRSLERSAFLRQTLASALRNFVVLDACESFIKLVPGVNSPGGGTIFRPELPILPRYILSTAVHIASGCMFIVGFELLYDLFTLVGVGLLYHDPSSWPPLMDHPWKSDSLHEFWARRWHQVLRETFLVCGGSVGGAVAGNIGVAFGTFIGSGLFHELAVCSYGQGFDPRGMLFFVQQAPLLVLERLWRRFTGYRVQGIYGRLWVYFCIVILGQPLVDSWHRRGLGGGYIVNPRISPVRLLLIPYLRWFTEILGLHSVSVLLN</sequence>
<protein>
    <recommendedName>
        <fullName evidence="9">Wax synthase domain-containing protein</fullName>
    </recommendedName>
</protein>
<feature type="domain" description="Wax synthase" evidence="9">
    <location>
        <begin position="279"/>
        <end position="357"/>
    </location>
</feature>
<comment type="subcellular location">
    <subcellularLocation>
        <location evidence="1">Membrane</location>
        <topology evidence="1">Multi-pass membrane protein</topology>
    </subcellularLocation>
</comment>
<feature type="transmembrane region" description="Helical" evidence="8">
    <location>
        <begin position="60"/>
        <end position="79"/>
    </location>
</feature>
<keyword evidence="5 8" id="KW-0812">Transmembrane</keyword>
<dbReference type="STRING" id="765257.A0A0C9ZBR5"/>
<evidence type="ECO:0000259" key="9">
    <source>
        <dbReference type="Pfam" id="PF13813"/>
    </source>
</evidence>
<dbReference type="EMBL" id="KN833700">
    <property type="protein sequence ID" value="KIK26716.1"/>
    <property type="molecule type" value="Genomic_DNA"/>
</dbReference>
<comment type="pathway">
    <text evidence="2">Secondary metabolite biosynthesis.</text>
</comment>
<dbReference type="Pfam" id="PF13813">
    <property type="entry name" value="MBOAT_2"/>
    <property type="match status" value="1"/>
</dbReference>
<dbReference type="GO" id="GO:0008374">
    <property type="term" value="F:O-acyltransferase activity"/>
    <property type="evidence" value="ECO:0007669"/>
    <property type="project" value="InterPro"/>
</dbReference>
<dbReference type="PANTHER" id="PTHR31595:SF57">
    <property type="entry name" value="OS04G0481900 PROTEIN"/>
    <property type="match status" value="1"/>
</dbReference>
<gene>
    <name evidence="10" type="ORF">PISMIDRAFT_244989</name>
</gene>
<evidence type="ECO:0000256" key="7">
    <source>
        <dbReference type="ARBA" id="ARBA00023136"/>
    </source>
</evidence>
<feature type="transmembrane region" description="Helical" evidence="8">
    <location>
        <begin position="381"/>
        <end position="398"/>
    </location>
</feature>
<keyword evidence="11" id="KW-1185">Reference proteome</keyword>
<organism evidence="10 11">
    <name type="scientific">Pisolithus microcarpus 441</name>
    <dbReference type="NCBI Taxonomy" id="765257"/>
    <lineage>
        <taxon>Eukaryota</taxon>
        <taxon>Fungi</taxon>
        <taxon>Dikarya</taxon>
        <taxon>Basidiomycota</taxon>
        <taxon>Agaricomycotina</taxon>
        <taxon>Agaricomycetes</taxon>
        <taxon>Agaricomycetidae</taxon>
        <taxon>Boletales</taxon>
        <taxon>Sclerodermatineae</taxon>
        <taxon>Pisolithaceae</taxon>
        <taxon>Pisolithus</taxon>
    </lineage>
</organism>
<proteinExistence type="inferred from homology"/>
<feature type="transmembrane region" description="Helical" evidence="8">
    <location>
        <begin position="85"/>
        <end position="104"/>
    </location>
</feature>
<dbReference type="GO" id="GO:0016020">
    <property type="term" value="C:membrane"/>
    <property type="evidence" value="ECO:0007669"/>
    <property type="project" value="UniProtKB-SubCell"/>
</dbReference>
<evidence type="ECO:0000256" key="5">
    <source>
        <dbReference type="ARBA" id="ARBA00022692"/>
    </source>
</evidence>
<evidence type="ECO:0000256" key="1">
    <source>
        <dbReference type="ARBA" id="ARBA00004141"/>
    </source>
</evidence>
<evidence type="ECO:0000313" key="10">
    <source>
        <dbReference type="EMBL" id="KIK26716.1"/>
    </source>
</evidence>
<dbReference type="Proteomes" id="UP000054018">
    <property type="component" value="Unassembled WGS sequence"/>
</dbReference>
<name>A0A0C9ZBR5_9AGAM</name>
<dbReference type="InterPro" id="IPR044851">
    <property type="entry name" value="Wax_synthase"/>
</dbReference>
<reference evidence="11" key="2">
    <citation type="submission" date="2015-01" db="EMBL/GenBank/DDBJ databases">
        <title>Evolutionary Origins and Diversification of the Mycorrhizal Mutualists.</title>
        <authorList>
            <consortium name="DOE Joint Genome Institute"/>
            <consortium name="Mycorrhizal Genomics Consortium"/>
            <person name="Kohler A."/>
            <person name="Kuo A."/>
            <person name="Nagy L.G."/>
            <person name="Floudas D."/>
            <person name="Copeland A."/>
            <person name="Barry K.W."/>
            <person name="Cichocki N."/>
            <person name="Veneault-Fourrey C."/>
            <person name="LaButti K."/>
            <person name="Lindquist E.A."/>
            <person name="Lipzen A."/>
            <person name="Lundell T."/>
            <person name="Morin E."/>
            <person name="Murat C."/>
            <person name="Riley R."/>
            <person name="Ohm R."/>
            <person name="Sun H."/>
            <person name="Tunlid A."/>
            <person name="Henrissat B."/>
            <person name="Grigoriev I.V."/>
            <person name="Hibbett D.S."/>
            <person name="Martin F."/>
        </authorList>
    </citation>
    <scope>NUCLEOTIDE SEQUENCE [LARGE SCALE GENOMIC DNA]</scope>
    <source>
        <strain evidence="11">441</strain>
    </source>
</reference>
<evidence type="ECO:0000256" key="3">
    <source>
        <dbReference type="ARBA" id="ARBA00007282"/>
    </source>
</evidence>
<evidence type="ECO:0000256" key="2">
    <source>
        <dbReference type="ARBA" id="ARBA00005179"/>
    </source>
</evidence>
<feature type="transmembrane region" description="Helical" evidence="8">
    <location>
        <begin position="32"/>
        <end position="48"/>
    </location>
</feature>
<reference evidence="10 11" key="1">
    <citation type="submission" date="2014-04" db="EMBL/GenBank/DDBJ databases">
        <authorList>
            <consortium name="DOE Joint Genome Institute"/>
            <person name="Kuo A."/>
            <person name="Kohler A."/>
            <person name="Costa M.D."/>
            <person name="Nagy L.G."/>
            <person name="Floudas D."/>
            <person name="Copeland A."/>
            <person name="Barry K.W."/>
            <person name="Cichocki N."/>
            <person name="Veneault-Fourrey C."/>
            <person name="LaButti K."/>
            <person name="Lindquist E.A."/>
            <person name="Lipzen A."/>
            <person name="Lundell T."/>
            <person name="Morin E."/>
            <person name="Murat C."/>
            <person name="Sun H."/>
            <person name="Tunlid A."/>
            <person name="Henrissat B."/>
            <person name="Grigoriev I.V."/>
            <person name="Hibbett D.S."/>
            <person name="Martin F."/>
            <person name="Nordberg H.P."/>
            <person name="Cantor M.N."/>
            <person name="Hua S.X."/>
        </authorList>
    </citation>
    <scope>NUCLEOTIDE SEQUENCE [LARGE SCALE GENOMIC DNA]</scope>
    <source>
        <strain evidence="10 11">441</strain>
    </source>
</reference>
<keyword evidence="6 8" id="KW-1133">Transmembrane helix</keyword>
<evidence type="ECO:0000256" key="8">
    <source>
        <dbReference type="SAM" id="Phobius"/>
    </source>
</evidence>
<keyword evidence="4" id="KW-0808">Transferase</keyword>
<keyword evidence="7 8" id="KW-0472">Membrane</keyword>
<evidence type="ECO:0000256" key="4">
    <source>
        <dbReference type="ARBA" id="ARBA00022679"/>
    </source>
</evidence>
<dbReference type="PANTHER" id="PTHR31595">
    <property type="entry name" value="LONG-CHAIN-ALCOHOL O-FATTY-ACYLTRANSFERASE 3-RELATED"/>
    <property type="match status" value="1"/>
</dbReference>
<evidence type="ECO:0000256" key="6">
    <source>
        <dbReference type="ARBA" id="ARBA00022989"/>
    </source>
</evidence>
<dbReference type="HOGENOM" id="CLU_034105_1_0_1"/>
<dbReference type="GO" id="GO:0006629">
    <property type="term" value="P:lipid metabolic process"/>
    <property type="evidence" value="ECO:0007669"/>
    <property type="project" value="InterPro"/>
</dbReference>
<feature type="transmembrane region" description="Helical" evidence="8">
    <location>
        <begin position="308"/>
        <end position="332"/>
    </location>
</feature>
<comment type="similarity">
    <text evidence="3">Belongs to the wax synthase family.</text>
</comment>
<dbReference type="OrthoDB" id="1077582at2759"/>
<accession>A0A0C9ZBR5</accession>
<evidence type="ECO:0000313" key="11">
    <source>
        <dbReference type="Proteomes" id="UP000054018"/>
    </source>
</evidence>
<dbReference type="AlphaFoldDB" id="A0A0C9ZBR5"/>
<dbReference type="InterPro" id="IPR032805">
    <property type="entry name" value="Wax_synthase_dom"/>
</dbReference>